<organism evidence="2 3">
    <name type="scientific">Kitasatospora putterlickiae</name>
    <dbReference type="NCBI Taxonomy" id="221725"/>
    <lineage>
        <taxon>Bacteria</taxon>
        <taxon>Bacillati</taxon>
        <taxon>Actinomycetota</taxon>
        <taxon>Actinomycetes</taxon>
        <taxon>Kitasatosporales</taxon>
        <taxon>Streptomycetaceae</taxon>
        <taxon>Kitasatospora</taxon>
    </lineage>
</organism>
<feature type="transmembrane region" description="Helical" evidence="1">
    <location>
        <begin position="21"/>
        <end position="40"/>
    </location>
</feature>
<keyword evidence="1" id="KW-0472">Membrane</keyword>
<reference evidence="2 3" key="1">
    <citation type="journal article" date="2019" name="Int. J. Syst. Evol. Microbiol.">
        <title>The Global Catalogue of Microorganisms (GCM) 10K type strain sequencing project: providing services to taxonomists for standard genome sequencing and annotation.</title>
        <authorList>
            <consortium name="The Broad Institute Genomics Platform"/>
            <consortium name="The Broad Institute Genome Sequencing Center for Infectious Disease"/>
            <person name="Wu L."/>
            <person name="Ma J."/>
        </authorList>
    </citation>
    <scope>NUCLEOTIDE SEQUENCE [LARGE SCALE GENOMIC DNA]</scope>
    <source>
        <strain evidence="2 3">JCM 12393</strain>
    </source>
</reference>
<keyword evidence="1" id="KW-1133">Transmembrane helix</keyword>
<sequence>MRGDREFGGGERETAEGRWVWAARWSVVVVAVAVPAVVLATSPADGGRPAPVTVRPTAAAGEAVITAAVTTAGTAVLPPPHREVTPGVTPADPGTAAAVGVPYALDWNTRCETSHLRFAGRHWWTPKRPVLPPGLPGAQGPGSAPRVLPGWATLTAADRLRFDAPGYLAGPVLLEPAAEAGICE</sequence>
<name>A0ABN1Y886_9ACTN</name>
<gene>
    <name evidence="2" type="ORF">GCM10009639_41920</name>
</gene>
<accession>A0ABN1Y886</accession>
<proteinExistence type="predicted"/>
<keyword evidence="3" id="KW-1185">Reference proteome</keyword>
<keyword evidence="1" id="KW-0812">Transmembrane</keyword>
<evidence type="ECO:0000313" key="2">
    <source>
        <dbReference type="EMBL" id="GAA1400623.1"/>
    </source>
</evidence>
<comment type="caution">
    <text evidence="2">The sequence shown here is derived from an EMBL/GenBank/DDBJ whole genome shotgun (WGS) entry which is preliminary data.</text>
</comment>
<evidence type="ECO:0000313" key="3">
    <source>
        <dbReference type="Proteomes" id="UP001499863"/>
    </source>
</evidence>
<evidence type="ECO:0000256" key="1">
    <source>
        <dbReference type="SAM" id="Phobius"/>
    </source>
</evidence>
<dbReference type="Proteomes" id="UP001499863">
    <property type="component" value="Unassembled WGS sequence"/>
</dbReference>
<dbReference type="EMBL" id="BAAAKJ010000226">
    <property type="protein sequence ID" value="GAA1400623.1"/>
    <property type="molecule type" value="Genomic_DNA"/>
</dbReference>
<dbReference type="RefSeq" id="WP_344338090.1">
    <property type="nucleotide sequence ID" value="NZ_BAAAKJ010000226.1"/>
</dbReference>
<protein>
    <submittedName>
        <fullName evidence="2">Uncharacterized protein</fullName>
    </submittedName>
</protein>